<comment type="caution">
    <text evidence="1">The sequence shown here is derived from an EMBL/GenBank/DDBJ whole genome shotgun (WGS) entry which is preliminary data.</text>
</comment>
<accession>A0AA40ADY3</accession>
<sequence length="276" mass="31110">MCHSITRTLCRVCEKQIGEPQIAQIPCLPPTAGSGSSGYNRDYRDIASASLQLQQDLDIAALARGSLLVRPQRRRRGEAGPGDHIGLHGQHSLRHSFDESRVKQFFREYGHVNDIDVQREEEAPREACRILLENCTRLFRYWPSTACLIAGPITVLGRPQFVQWADTMVPYYPNLAEDGVDRGELAIVRVEVLDSPWYRYWKRQGNTELGSYIKKGCKLEVSYEEKSLVIYTKERAQGGYPIQSKCEHGRTVVSTGGTWAEGRNAEDMGAALSTYM</sequence>
<dbReference type="AlphaFoldDB" id="A0AA40ADY3"/>
<dbReference type="Proteomes" id="UP001172101">
    <property type="component" value="Unassembled WGS sequence"/>
</dbReference>
<keyword evidence="2" id="KW-1185">Reference proteome</keyword>
<evidence type="ECO:0000313" key="2">
    <source>
        <dbReference type="Proteomes" id="UP001172101"/>
    </source>
</evidence>
<name>A0AA40ADY3_9PEZI</name>
<evidence type="ECO:0000313" key="1">
    <source>
        <dbReference type="EMBL" id="KAK0714075.1"/>
    </source>
</evidence>
<dbReference type="GeneID" id="85330024"/>
<dbReference type="RefSeq" id="XP_060295397.1">
    <property type="nucleotide sequence ID" value="XM_060446754.1"/>
</dbReference>
<protein>
    <submittedName>
        <fullName evidence="1">Uncharacterized protein</fullName>
    </submittedName>
</protein>
<dbReference type="EMBL" id="JAUIRO010000005">
    <property type="protein sequence ID" value="KAK0714075.1"/>
    <property type="molecule type" value="Genomic_DNA"/>
</dbReference>
<organism evidence="1 2">
    <name type="scientific">Lasiosphaeria miniovina</name>
    <dbReference type="NCBI Taxonomy" id="1954250"/>
    <lineage>
        <taxon>Eukaryota</taxon>
        <taxon>Fungi</taxon>
        <taxon>Dikarya</taxon>
        <taxon>Ascomycota</taxon>
        <taxon>Pezizomycotina</taxon>
        <taxon>Sordariomycetes</taxon>
        <taxon>Sordariomycetidae</taxon>
        <taxon>Sordariales</taxon>
        <taxon>Lasiosphaeriaceae</taxon>
        <taxon>Lasiosphaeria</taxon>
    </lineage>
</organism>
<gene>
    <name evidence="1" type="ORF">B0T26DRAFT_784003</name>
</gene>
<reference evidence="1" key="1">
    <citation type="submission" date="2023-06" db="EMBL/GenBank/DDBJ databases">
        <title>Genome-scale phylogeny and comparative genomics of the fungal order Sordariales.</title>
        <authorList>
            <consortium name="Lawrence Berkeley National Laboratory"/>
            <person name="Hensen N."/>
            <person name="Bonometti L."/>
            <person name="Westerberg I."/>
            <person name="Brannstrom I.O."/>
            <person name="Guillou S."/>
            <person name="Cros-Aarteil S."/>
            <person name="Calhoun S."/>
            <person name="Haridas S."/>
            <person name="Kuo A."/>
            <person name="Mondo S."/>
            <person name="Pangilinan J."/>
            <person name="Riley R."/>
            <person name="LaButti K."/>
            <person name="Andreopoulos B."/>
            <person name="Lipzen A."/>
            <person name="Chen C."/>
            <person name="Yanf M."/>
            <person name="Daum C."/>
            <person name="Ng V."/>
            <person name="Clum A."/>
            <person name="Steindorff A."/>
            <person name="Ohm R."/>
            <person name="Martin F."/>
            <person name="Silar P."/>
            <person name="Natvig D."/>
            <person name="Lalanne C."/>
            <person name="Gautier V."/>
            <person name="Ament-velasquez S.L."/>
            <person name="Kruys A."/>
            <person name="Hutchinson M.I."/>
            <person name="Powell A.J."/>
            <person name="Barry K."/>
            <person name="Miller A.N."/>
            <person name="Grigoriev I.V."/>
            <person name="Debuchy R."/>
            <person name="Gladieux P."/>
            <person name="Thoren M.H."/>
            <person name="Johannesson H."/>
        </authorList>
    </citation>
    <scope>NUCLEOTIDE SEQUENCE</scope>
    <source>
        <strain evidence="1">SMH2392-1A</strain>
    </source>
</reference>
<proteinExistence type="predicted"/>